<dbReference type="EMBL" id="CAXLJM020000026">
    <property type="protein sequence ID" value="CAL8093627.1"/>
    <property type="molecule type" value="Genomic_DNA"/>
</dbReference>
<feature type="transmembrane region" description="Helical" evidence="1">
    <location>
        <begin position="116"/>
        <end position="142"/>
    </location>
</feature>
<protein>
    <submittedName>
        <fullName evidence="2">Uncharacterized protein</fullName>
    </submittedName>
</protein>
<feature type="transmembrane region" description="Helical" evidence="1">
    <location>
        <begin position="214"/>
        <end position="240"/>
    </location>
</feature>
<feature type="transmembrane region" description="Helical" evidence="1">
    <location>
        <begin position="154"/>
        <end position="174"/>
    </location>
</feature>
<accession>A0ABP1Q8J8</accession>
<evidence type="ECO:0000313" key="2">
    <source>
        <dbReference type="EMBL" id="CAL8093627.1"/>
    </source>
</evidence>
<name>A0ABP1Q8J8_9HEXA</name>
<evidence type="ECO:0000313" key="3">
    <source>
        <dbReference type="Proteomes" id="UP001642540"/>
    </source>
</evidence>
<dbReference type="Proteomes" id="UP001642540">
    <property type="component" value="Unassembled WGS sequence"/>
</dbReference>
<keyword evidence="1" id="KW-1133">Transmembrane helix</keyword>
<organism evidence="2 3">
    <name type="scientific">Orchesella dallaii</name>
    <dbReference type="NCBI Taxonomy" id="48710"/>
    <lineage>
        <taxon>Eukaryota</taxon>
        <taxon>Metazoa</taxon>
        <taxon>Ecdysozoa</taxon>
        <taxon>Arthropoda</taxon>
        <taxon>Hexapoda</taxon>
        <taxon>Collembola</taxon>
        <taxon>Entomobryomorpha</taxon>
        <taxon>Entomobryoidea</taxon>
        <taxon>Orchesellidae</taxon>
        <taxon>Orchesellinae</taxon>
        <taxon>Orchesella</taxon>
    </lineage>
</organism>
<keyword evidence="1" id="KW-0472">Membrane</keyword>
<gene>
    <name evidence="2" type="ORF">ODALV1_LOCUS8546</name>
</gene>
<evidence type="ECO:0000256" key="1">
    <source>
        <dbReference type="SAM" id="Phobius"/>
    </source>
</evidence>
<keyword evidence="1" id="KW-0812">Transmembrane</keyword>
<feature type="transmembrane region" description="Helical" evidence="1">
    <location>
        <begin position="12"/>
        <end position="33"/>
    </location>
</feature>
<comment type="caution">
    <text evidence="2">The sequence shown here is derived from an EMBL/GenBank/DDBJ whole genome shotgun (WGS) entry which is preliminary data.</text>
</comment>
<reference evidence="2 3" key="1">
    <citation type="submission" date="2024-08" db="EMBL/GenBank/DDBJ databases">
        <authorList>
            <person name="Cucini C."/>
            <person name="Frati F."/>
        </authorList>
    </citation>
    <scope>NUCLEOTIDE SEQUENCE [LARGE SCALE GENOMIC DNA]</scope>
</reference>
<keyword evidence="3" id="KW-1185">Reference proteome</keyword>
<proteinExistence type="predicted"/>
<sequence length="247" mass="28038">MGVYVANKVLSGFSAILSLSLTAVCIWTLISLIEDGRQRSIKEKCNNPNITQEYKNSECEHLVVASAQGPTLEDEHQSNFHEAIVIESKKNEPTSVSPKSSELFGDFDDMNPTFRLTALICVSGTICASLMQFICSIIIIFSPPFRVAARSRKIVGILFVTFILYLVAFGWPLACMRSRDNAGNQWHTMTTLNSSIKDFFMKFSWGQLCRDLNLFYLDLFINTIFLFLNMVITCCLLRWAEYEDYDV</sequence>